<protein>
    <submittedName>
        <fullName evidence="2">Uncharacterized protein</fullName>
    </submittedName>
</protein>
<accession>A0AC34GY90</accession>
<dbReference type="WBParaSite" id="ES5_v2.g9818.t1">
    <property type="protein sequence ID" value="ES5_v2.g9818.t1"/>
    <property type="gene ID" value="ES5_v2.g9818"/>
</dbReference>
<name>A0AC34GY90_9BILA</name>
<organism evidence="1 2">
    <name type="scientific">Panagrolaimus sp. ES5</name>
    <dbReference type="NCBI Taxonomy" id="591445"/>
    <lineage>
        <taxon>Eukaryota</taxon>
        <taxon>Metazoa</taxon>
        <taxon>Ecdysozoa</taxon>
        <taxon>Nematoda</taxon>
        <taxon>Chromadorea</taxon>
        <taxon>Rhabditida</taxon>
        <taxon>Tylenchina</taxon>
        <taxon>Panagrolaimomorpha</taxon>
        <taxon>Panagrolaimoidea</taxon>
        <taxon>Panagrolaimidae</taxon>
        <taxon>Panagrolaimus</taxon>
    </lineage>
</organism>
<evidence type="ECO:0000313" key="2">
    <source>
        <dbReference type="WBParaSite" id="ES5_v2.g9818.t1"/>
    </source>
</evidence>
<sequence>MTYIARTNNLFAFGIGIAAGAGFELFKIHFSFNGVNYYSVFKKKQLIRELEKYENHLKELDRLASRSPGFTQSSKQFVSS</sequence>
<reference evidence="2" key="1">
    <citation type="submission" date="2022-11" db="UniProtKB">
        <authorList>
            <consortium name="WormBaseParasite"/>
        </authorList>
    </citation>
    <scope>IDENTIFICATION</scope>
</reference>
<proteinExistence type="predicted"/>
<evidence type="ECO:0000313" key="1">
    <source>
        <dbReference type="Proteomes" id="UP000887579"/>
    </source>
</evidence>
<dbReference type="Proteomes" id="UP000887579">
    <property type="component" value="Unplaced"/>
</dbReference>